<comment type="caution">
    <text evidence="2">The sequence shown here is derived from an EMBL/GenBank/DDBJ whole genome shotgun (WGS) entry which is preliminary data.</text>
</comment>
<evidence type="ECO:0000256" key="1">
    <source>
        <dbReference type="SAM" id="SignalP"/>
    </source>
</evidence>
<proteinExistence type="predicted"/>
<gene>
    <name evidence="2" type="ORF">EJ903_06805</name>
</gene>
<evidence type="ECO:0000313" key="2">
    <source>
        <dbReference type="EMBL" id="RTR22520.1"/>
    </source>
</evidence>
<name>A0A431VK60_9PROT</name>
<dbReference type="RefSeq" id="WP_126613411.1">
    <property type="nucleotide sequence ID" value="NZ_JBHUCY010000053.1"/>
</dbReference>
<dbReference type="Proteomes" id="UP000277007">
    <property type="component" value="Unassembled WGS sequence"/>
</dbReference>
<sequence length="130" mass="13840">MNRIRHVLAACALFPVLTGPVMAQTATGPCGQFKITNEISGSGKKTIGVDVLFGNQWLKTKPIAMKFGEQMQTAVQFPDSANCTSAYVVNINGAEYKNGITNFCTLIRFRVLPTGVETMHDASGAVCPGG</sequence>
<dbReference type="OrthoDB" id="7305332at2"/>
<reference evidence="2 3" key="1">
    <citation type="submission" date="2018-12" db="EMBL/GenBank/DDBJ databases">
        <authorList>
            <person name="Yang Y."/>
        </authorList>
    </citation>
    <scope>NUCLEOTIDE SEQUENCE [LARGE SCALE GENOMIC DNA]</scope>
    <source>
        <strain evidence="2 3">L-25-5w-1</strain>
    </source>
</reference>
<evidence type="ECO:0000313" key="3">
    <source>
        <dbReference type="Proteomes" id="UP000277007"/>
    </source>
</evidence>
<feature type="chain" id="PRO_5019207594" evidence="1">
    <location>
        <begin position="24"/>
        <end position="130"/>
    </location>
</feature>
<keyword evidence="3" id="KW-1185">Reference proteome</keyword>
<organism evidence="2 3">
    <name type="scientific">Azospirillum griseum</name>
    <dbReference type="NCBI Taxonomy" id="2496639"/>
    <lineage>
        <taxon>Bacteria</taxon>
        <taxon>Pseudomonadati</taxon>
        <taxon>Pseudomonadota</taxon>
        <taxon>Alphaproteobacteria</taxon>
        <taxon>Rhodospirillales</taxon>
        <taxon>Azospirillaceae</taxon>
        <taxon>Azospirillum</taxon>
    </lineage>
</organism>
<protein>
    <submittedName>
        <fullName evidence="2">Uncharacterized protein</fullName>
    </submittedName>
</protein>
<dbReference type="EMBL" id="RXMA01000004">
    <property type="protein sequence ID" value="RTR22520.1"/>
    <property type="molecule type" value="Genomic_DNA"/>
</dbReference>
<feature type="signal peptide" evidence="1">
    <location>
        <begin position="1"/>
        <end position="23"/>
    </location>
</feature>
<dbReference type="AlphaFoldDB" id="A0A431VK60"/>
<keyword evidence="1" id="KW-0732">Signal</keyword>
<accession>A0A431VK60</accession>